<dbReference type="AlphaFoldDB" id="A0AAD5RQQ6"/>
<feature type="compositionally biased region" description="Low complexity" evidence="1">
    <location>
        <begin position="72"/>
        <end position="93"/>
    </location>
</feature>
<sequence length="575" mass="63186">MAPSAAYSTCSQLQLQTQHHYHPIGHHPHHIHDDENSLWAFGPTAGPHTNWLPSNPTPYSLASTPTSTFSRPQPSHLPSSSLSPGSSSPLSQPLPLPHVSRFLDRLIGNETKGPTSFPRFKDLPPELRSRIWSFAILSSFSSPSPYYYPTQLLTPDATPMTMTTLDARLDVDRPARILDSEFHLLLAPHLPVLLSCRDAYFESQRAISKARKVVGLRVLLGKGRLDYYYDRTYVWGRKLRWLKPLMGGARGGSGPAGRESKTIEAPGETTPVPGGEREGRMGNDGIGSRQGGATEIVCMDLPRLYQGDSVFQSKESFVQTLRNVAGDGIKRLCLGAAVFGDPLYTSYDGSGKGLGGWGVGSSLGEGHGDSHGHGCGREETEAGNSKQGVTGGEGDGRRRSRTRMGRYGSVTTEMIQKYFERGVVMFPRSHSRSQSTSRSHEDHQTDDNYLNDDDDLSEDTAQPEQPVVELLGDEEDKPLRLSAQKSGRDFVEIARIERSGKLKVAGDLPGRERWEDMLGRELTPILSVLKSSFPLLEGIHVMTESQNSVLRTFEALGWKYDFREGGNGGRVVDGM</sequence>
<organism evidence="2 3">
    <name type="scientific">Zalerion maritima</name>
    <dbReference type="NCBI Taxonomy" id="339359"/>
    <lineage>
        <taxon>Eukaryota</taxon>
        <taxon>Fungi</taxon>
        <taxon>Dikarya</taxon>
        <taxon>Ascomycota</taxon>
        <taxon>Pezizomycotina</taxon>
        <taxon>Sordariomycetes</taxon>
        <taxon>Lulworthiomycetidae</taxon>
        <taxon>Lulworthiales</taxon>
        <taxon>Lulworthiaceae</taxon>
        <taxon>Zalerion</taxon>
    </lineage>
</organism>
<proteinExistence type="predicted"/>
<dbReference type="EMBL" id="JAKWBI020000334">
    <property type="protein sequence ID" value="KAJ2896398.1"/>
    <property type="molecule type" value="Genomic_DNA"/>
</dbReference>
<feature type="region of interest" description="Disordered" evidence="1">
    <location>
        <begin position="249"/>
        <end position="289"/>
    </location>
</feature>
<gene>
    <name evidence="2" type="ORF">MKZ38_005582</name>
</gene>
<feature type="region of interest" description="Disordered" evidence="1">
    <location>
        <begin position="364"/>
        <end position="407"/>
    </location>
</feature>
<evidence type="ECO:0000256" key="1">
    <source>
        <dbReference type="SAM" id="MobiDB-lite"/>
    </source>
</evidence>
<feature type="region of interest" description="Disordered" evidence="1">
    <location>
        <begin position="62"/>
        <end position="94"/>
    </location>
</feature>
<feature type="compositionally biased region" description="Polar residues" evidence="1">
    <location>
        <begin position="62"/>
        <end position="71"/>
    </location>
</feature>
<feature type="compositionally biased region" description="Acidic residues" evidence="1">
    <location>
        <begin position="449"/>
        <end position="458"/>
    </location>
</feature>
<keyword evidence="3" id="KW-1185">Reference proteome</keyword>
<feature type="region of interest" description="Disordered" evidence="1">
    <location>
        <begin position="426"/>
        <end position="460"/>
    </location>
</feature>
<accession>A0AAD5RQQ6</accession>
<reference evidence="2" key="1">
    <citation type="submission" date="2022-07" db="EMBL/GenBank/DDBJ databases">
        <title>Draft genome sequence of Zalerion maritima ATCC 34329, a (micro)plastics degrading marine fungus.</title>
        <authorList>
            <person name="Paco A."/>
            <person name="Goncalves M.F.M."/>
            <person name="Rocha-Santos T.A.P."/>
            <person name="Alves A."/>
        </authorList>
    </citation>
    <scope>NUCLEOTIDE SEQUENCE</scope>
    <source>
        <strain evidence="2">ATCC 34329</strain>
    </source>
</reference>
<evidence type="ECO:0000313" key="3">
    <source>
        <dbReference type="Proteomes" id="UP001201980"/>
    </source>
</evidence>
<feature type="compositionally biased region" description="Basic and acidic residues" evidence="1">
    <location>
        <begin position="366"/>
        <end position="380"/>
    </location>
</feature>
<name>A0AAD5RQQ6_9PEZI</name>
<protein>
    <submittedName>
        <fullName evidence="2">Uncharacterized protein</fullName>
    </submittedName>
</protein>
<evidence type="ECO:0000313" key="2">
    <source>
        <dbReference type="EMBL" id="KAJ2896398.1"/>
    </source>
</evidence>
<comment type="caution">
    <text evidence="2">The sequence shown here is derived from an EMBL/GenBank/DDBJ whole genome shotgun (WGS) entry which is preliminary data.</text>
</comment>
<dbReference type="Proteomes" id="UP001201980">
    <property type="component" value="Unassembled WGS sequence"/>
</dbReference>